<comment type="subcellular location">
    <subcellularLocation>
        <location evidence="1">Nucleus</location>
    </subcellularLocation>
</comment>
<feature type="compositionally biased region" description="Acidic residues" evidence="4">
    <location>
        <begin position="66"/>
        <end position="85"/>
    </location>
</feature>
<evidence type="ECO:0000256" key="1">
    <source>
        <dbReference type="ARBA" id="ARBA00004123"/>
    </source>
</evidence>
<sequence length="630" mass="70060">MGRRNTAKTGDKAVYNSRPSVSKNGELRLGDDKFMRVGNSSDDDSVGDDGSTGSNTLAKQNVMDLGIEEGSDSSDESSGDEDEGSLQDGVREEEKDSYVGSSSGEEDSSLENNLDSSRWGKKKSLYYHGDTADIEIGQEKEDAFDEEEAAKEVESSRFQVMDDDDFMPEETSENDEGRAKKAEQLDGDASRTATRELANFSSKEKRRFIKKQHPELLPLVAFFSDVCTECKRATHAANALFNRSSDIIENVGATKEGQQYLLTKSILGTSAALNAAIYLLLKQDANGGAGERRSASDIQCHPVMAQLQKCVVFADALKQDVGIHRDNIEDQISYLIQAIAMMDGESGNQDSDASMTNSDEGDKGISVVPETSLKPQENDEQDFDTIGVASETVSSKIVETEDYLMNEAKFGLRASEVVKRSTVSKRRKESADNYFGDLNNEEIRRKKHFLSTINTLEQKSRKEPKRTQVEEIDETAENSALVQGLNMMEEELRTTSDVDEQKESNDMKEDIWSETRKSHPTRDFYSAVAGRSKQRKAIKKKLYEVAPKFPGTVAEVSGERAISRAMLKNRGLVAHKAKINRNPRVKKREQYRKALISRKGTVREIRTSEGHKYSGEETGIKSGISRSRKL</sequence>
<evidence type="ECO:0000259" key="5">
    <source>
        <dbReference type="Pfam" id="PF09368"/>
    </source>
</evidence>
<evidence type="ECO:0000313" key="6">
    <source>
        <dbReference type="EMBL" id="CAJ1957001.1"/>
    </source>
</evidence>
<dbReference type="PANTHER" id="PTHR13237">
    <property type="entry name" value="SOMETHING ABOUT SILENCING PROTEIN 10-RELATED"/>
    <property type="match status" value="1"/>
</dbReference>
<feature type="region of interest" description="Disordered" evidence="4">
    <location>
        <begin position="457"/>
        <end position="476"/>
    </location>
</feature>
<feature type="region of interest" description="Disordered" evidence="4">
    <location>
        <begin position="606"/>
        <end position="630"/>
    </location>
</feature>
<protein>
    <recommendedName>
        <fullName evidence="5">Sas10 C-terminal domain-containing protein</fullName>
    </recommendedName>
</protein>
<evidence type="ECO:0000256" key="3">
    <source>
        <dbReference type="ARBA" id="ARBA00023242"/>
    </source>
</evidence>
<gene>
    <name evidence="6" type="ORF">CYCCA115_LOCUS16500</name>
</gene>
<feature type="region of interest" description="Disordered" evidence="4">
    <location>
        <begin position="345"/>
        <end position="382"/>
    </location>
</feature>
<feature type="compositionally biased region" description="Basic and acidic residues" evidence="4">
    <location>
        <begin position="25"/>
        <end position="35"/>
    </location>
</feature>
<organism evidence="6 7">
    <name type="scientific">Cylindrotheca closterium</name>
    <dbReference type="NCBI Taxonomy" id="2856"/>
    <lineage>
        <taxon>Eukaryota</taxon>
        <taxon>Sar</taxon>
        <taxon>Stramenopiles</taxon>
        <taxon>Ochrophyta</taxon>
        <taxon>Bacillariophyta</taxon>
        <taxon>Bacillariophyceae</taxon>
        <taxon>Bacillariophycidae</taxon>
        <taxon>Bacillariales</taxon>
        <taxon>Bacillariaceae</taxon>
        <taxon>Cylindrotheca</taxon>
    </lineage>
</organism>
<reference evidence="6" key="1">
    <citation type="submission" date="2023-08" db="EMBL/GenBank/DDBJ databases">
        <authorList>
            <person name="Audoor S."/>
            <person name="Bilcke G."/>
        </authorList>
    </citation>
    <scope>NUCLEOTIDE SEQUENCE</scope>
</reference>
<comment type="caution">
    <text evidence="6">The sequence shown here is derived from an EMBL/GenBank/DDBJ whole genome shotgun (WGS) entry which is preliminary data.</text>
</comment>
<name>A0AAD2FZQ5_9STRA</name>
<keyword evidence="7" id="KW-1185">Reference proteome</keyword>
<feature type="compositionally biased region" description="Basic and acidic residues" evidence="4">
    <location>
        <begin position="175"/>
        <end position="184"/>
    </location>
</feature>
<proteinExistence type="inferred from homology"/>
<dbReference type="EMBL" id="CAKOGP040001931">
    <property type="protein sequence ID" value="CAJ1957001.1"/>
    <property type="molecule type" value="Genomic_DNA"/>
</dbReference>
<dbReference type="GO" id="GO:0000462">
    <property type="term" value="P:maturation of SSU-rRNA from tricistronic rRNA transcript (SSU-rRNA, 5.8S rRNA, LSU-rRNA)"/>
    <property type="evidence" value="ECO:0007669"/>
    <property type="project" value="TreeGrafter"/>
</dbReference>
<feature type="compositionally biased region" description="Basic and acidic residues" evidence="4">
    <location>
        <begin position="606"/>
        <end position="619"/>
    </location>
</feature>
<dbReference type="GO" id="GO:0032040">
    <property type="term" value="C:small-subunit processome"/>
    <property type="evidence" value="ECO:0007669"/>
    <property type="project" value="TreeGrafter"/>
</dbReference>
<dbReference type="Proteomes" id="UP001295423">
    <property type="component" value="Unassembled WGS sequence"/>
</dbReference>
<feature type="region of interest" description="Disordered" evidence="4">
    <location>
        <begin position="1"/>
        <end position="116"/>
    </location>
</feature>
<dbReference type="PANTHER" id="PTHR13237:SF8">
    <property type="entry name" value="SOMETHING ABOUT SILENCING PROTEIN 10"/>
    <property type="match status" value="1"/>
</dbReference>
<evidence type="ECO:0000256" key="2">
    <source>
        <dbReference type="ARBA" id="ARBA00010979"/>
    </source>
</evidence>
<feature type="compositionally biased region" description="Polar residues" evidence="4">
    <location>
        <begin position="346"/>
        <end position="358"/>
    </location>
</feature>
<feature type="compositionally biased region" description="Acidic residues" evidence="4">
    <location>
        <begin position="161"/>
        <end position="174"/>
    </location>
</feature>
<dbReference type="AlphaFoldDB" id="A0AAD2FZQ5"/>
<evidence type="ECO:0000313" key="7">
    <source>
        <dbReference type="Proteomes" id="UP001295423"/>
    </source>
</evidence>
<feature type="region of interest" description="Disordered" evidence="4">
    <location>
        <begin position="142"/>
        <end position="192"/>
    </location>
</feature>
<feature type="domain" description="Sas10 C-terminal" evidence="5">
    <location>
        <begin position="557"/>
        <end position="630"/>
    </location>
</feature>
<feature type="compositionally biased region" description="Basic and acidic residues" evidence="4">
    <location>
        <begin position="458"/>
        <end position="469"/>
    </location>
</feature>
<keyword evidence="3" id="KW-0539">Nucleus</keyword>
<dbReference type="Pfam" id="PF09368">
    <property type="entry name" value="Sas10"/>
    <property type="match status" value="1"/>
</dbReference>
<dbReference type="InterPro" id="IPR018972">
    <property type="entry name" value="Sas10_C_dom"/>
</dbReference>
<evidence type="ECO:0000256" key="4">
    <source>
        <dbReference type="SAM" id="MobiDB-lite"/>
    </source>
</evidence>
<accession>A0AAD2FZQ5</accession>
<comment type="similarity">
    <text evidence="2">Belongs to the SAS10 family.</text>
</comment>